<dbReference type="AlphaFoldDB" id="A0A8C0PPW5"/>
<reference evidence="1" key="1">
    <citation type="submission" date="2019-03" db="EMBL/GenBank/DDBJ databases">
        <authorList>
            <person name="Warren W.C."/>
            <person name="Johnson G.S."/>
        </authorList>
    </citation>
    <scope>NUCLEOTIDE SEQUENCE [LARGE SCALE GENOMIC DNA]</scope>
    <source>
        <strain evidence="1">Basenji</strain>
    </source>
</reference>
<proteinExistence type="predicted"/>
<dbReference type="Proteomes" id="UP000694429">
    <property type="component" value="Chromosome 21"/>
</dbReference>
<name>A0A8C0PPW5_CANLF</name>
<reference evidence="1" key="2">
    <citation type="submission" date="2025-08" db="UniProtKB">
        <authorList>
            <consortium name="Ensembl"/>
        </authorList>
    </citation>
    <scope>IDENTIFICATION</scope>
</reference>
<protein>
    <submittedName>
        <fullName evidence="1">Uncharacterized protein</fullName>
    </submittedName>
</protein>
<organism evidence="1 2">
    <name type="scientific">Canis lupus familiaris</name>
    <name type="common">Dog</name>
    <name type="synonym">Canis familiaris</name>
    <dbReference type="NCBI Taxonomy" id="9615"/>
    <lineage>
        <taxon>Eukaryota</taxon>
        <taxon>Metazoa</taxon>
        <taxon>Chordata</taxon>
        <taxon>Craniata</taxon>
        <taxon>Vertebrata</taxon>
        <taxon>Euteleostomi</taxon>
        <taxon>Mammalia</taxon>
        <taxon>Eutheria</taxon>
        <taxon>Laurasiatheria</taxon>
        <taxon>Carnivora</taxon>
        <taxon>Caniformia</taxon>
        <taxon>Canidae</taxon>
        <taxon>Canis</taxon>
    </lineage>
</organism>
<accession>A0A8C0PPW5</accession>
<evidence type="ECO:0000313" key="1">
    <source>
        <dbReference type="Ensembl" id="ENSCAFP00030042280.1"/>
    </source>
</evidence>
<evidence type="ECO:0000313" key="2">
    <source>
        <dbReference type="Proteomes" id="UP000694429"/>
    </source>
</evidence>
<sequence>MLSERVTPVVACVLPRWAGLVSKKALRSSFIAARNLHASDTHLQKTEHTLFVLLRLTYFTQHNTLQFHPR</sequence>
<dbReference type="Ensembl" id="ENSCAFT00030048320.1">
    <property type="protein sequence ID" value="ENSCAFP00030042280.1"/>
    <property type="gene ID" value="ENSCAFG00030026129.1"/>
</dbReference>